<evidence type="ECO:0000256" key="7">
    <source>
        <dbReference type="SAM" id="SignalP"/>
    </source>
</evidence>
<dbReference type="FunFam" id="2.10.310.10:FF:000001">
    <property type="entry name" value="Serpin family A member 1"/>
    <property type="match status" value="1"/>
</dbReference>
<evidence type="ECO:0000256" key="4">
    <source>
        <dbReference type="ARBA" id="ARBA00022900"/>
    </source>
</evidence>
<proteinExistence type="evidence at transcript level"/>
<dbReference type="PROSITE" id="PS00284">
    <property type="entry name" value="SERPIN"/>
    <property type="match status" value="1"/>
</dbReference>
<sequence>MKLFTFLCLSHVLLCTLVCGHHGGPHDHDDHDHDDHDHDDHDEAKALSQVAQSNIHFCYKLYQHLAAAYPNDNIFYSPLSISMAFSLLSLGANAKTLTQIREGFGFNTSLVSEETIHEGFKQLLYFIHKPERNLNLNIANALFIDNKQKLLEKFLDGAKKWYHTEAISTDFLKAAEAVKQINSYVEKNTNGKIAELLDSVDQDAIFVFINYIYFRGKWENPFNKERTQEGDFHVNENTIVKVPFMHRTGMYLVAFTDEATVVSIPYKGDAGTLFILPKEGKFSEVEQNLHKESIVKWKNALHEGWVDLSLPKFSVSGTINLKETLSKMGIVDVFSDQADLSGIAEEANVKISKAVHKAVLSVDEKGTEAAGSTAIEISPTMILPSVNFNHPFLFLMYDLKTKSVLFAGKIINPQK</sequence>
<dbReference type="GO" id="GO:0004867">
    <property type="term" value="F:serine-type endopeptidase inhibitor activity"/>
    <property type="evidence" value="ECO:0007669"/>
    <property type="project" value="UniProtKB-KW"/>
</dbReference>
<evidence type="ECO:0000256" key="1">
    <source>
        <dbReference type="ARBA" id="ARBA00009500"/>
    </source>
</evidence>
<accession>H6SWK9</accession>
<dbReference type="SMART" id="SM00093">
    <property type="entry name" value="SERPIN"/>
    <property type="match status" value="1"/>
</dbReference>
<dbReference type="PANTHER" id="PTHR11461">
    <property type="entry name" value="SERINE PROTEASE INHIBITOR, SERPIN"/>
    <property type="match status" value="1"/>
</dbReference>
<protein>
    <submittedName>
        <fullName evidence="9">Hylaserpin S1</fullName>
    </submittedName>
</protein>
<keyword evidence="5" id="KW-0325">Glycoprotein</keyword>
<dbReference type="SUPFAM" id="SSF56574">
    <property type="entry name" value="Serpins"/>
    <property type="match status" value="1"/>
</dbReference>
<evidence type="ECO:0000256" key="3">
    <source>
        <dbReference type="ARBA" id="ARBA00022729"/>
    </source>
</evidence>
<dbReference type="Gene3D" id="2.10.310.10">
    <property type="entry name" value="Serpins superfamily"/>
    <property type="match status" value="1"/>
</dbReference>
<dbReference type="InterPro" id="IPR042185">
    <property type="entry name" value="Serpin_sf_2"/>
</dbReference>
<dbReference type="Gene3D" id="3.30.497.10">
    <property type="entry name" value="Antithrombin, subunit I, domain 2"/>
    <property type="match status" value="1"/>
</dbReference>
<keyword evidence="3 7" id="KW-0732">Signal</keyword>
<evidence type="ECO:0000256" key="6">
    <source>
        <dbReference type="RuleBase" id="RU000411"/>
    </source>
</evidence>
<dbReference type="AlphaFoldDB" id="H6SWK9"/>
<evidence type="ECO:0000259" key="8">
    <source>
        <dbReference type="SMART" id="SM00093"/>
    </source>
</evidence>
<dbReference type="InterPro" id="IPR042178">
    <property type="entry name" value="Serpin_sf_1"/>
</dbReference>
<name>H6SWK9_9NEOB</name>
<comment type="similarity">
    <text evidence="1 6">Belongs to the serpin family.</text>
</comment>
<evidence type="ECO:0000256" key="5">
    <source>
        <dbReference type="ARBA" id="ARBA00023180"/>
    </source>
</evidence>
<dbReference type="PANTHER" id="PTHR11461:SF165">
    <property type="entry name" value="ALPHA-1-ANTITRYPSIN"/>
    <property type="match status" value="1"/>
</dbReference>
<evidence type="ECO:0000256" key="2">
    <source>
        <dbReference type="ARBA" id="ARBA00022690"/>
    </source>
</evidence>
<dbReference type="GO" id="GO:0005615">
    <property type="term" value="C:extracellular space"/>
    <property type="evidence" value="ECO:0007669"/>
    <property type="project" value="InterPro"/>
</dbReference>
<organism evidence="9">
    <name type="scientific">Hyla simplex</name>
    <name type="common">Annam treefrog</name>
    <dbReference type="NCBI Taxonomy" id="334658"/>
    <lineage>
        <taxon>Eukaryota</taxon>
        <taxon>Metazoa</taxon>
        <taxon>Chordata</taxon>
        <taxon>Craniata</taxon>
        <taxon>Vertebrata</taxon>
        <taxon>Euteleostomi</taxon>
        <taxon>Amphibia</taxon>
        <taxon>Batrachia</taxon>
        <taxon>Anura</taxon>
        <taxon>Neobatrachia</taxon>
        <taxon>Hyloidea</taxon>
        <taxon>Hylidae</taxon>
        <taxon>Hylinae</taxon>
        <taxon>Hylini</taxon>
        <taxon>Hyla</taxon>
    </lineage>
</organism>
<keyword evidence="2" id="KW-0646">Protease inhibitor</keyword>
<dbReference type="Pfam" id="PF00079">
    <property type="entry name" value="Serpin"/>
    <property type="match status" value="1"/>
</dbReference>
<dbReference type="InterPro" id="IPR023795">
    <property type="entry name" value="Serpin_CS"/>
</dbReference>
<dbReference type="InterPro" id="IPR036186">
    <property type="entry name" value="Serpin_sf"/>
</dbReference>
<feature type="domain" description="Serpin" evidence="8">
    <location>
        <begin position="59"/>
        <end position="413"/>
    </location>
</feature>
<evidence type="ECO:0000313" key="9">
    <source>
        <dbReference type="EMBL" id="AEJ35092.1"/>
    </source>
</evidence>
<keyword evidence="4" id="KW-0722">Serine protease inhibitor</keyword>
<feature type="chain" id="PRO_5003606573" evidence="7">
    <location>
        <begin position="21"/>
        <end position="415"/>
    </location>
</feature>
<dbReference type="InterPro" id="IPR023796">
    <property type="entry name" value="Serpin_dom"/>
</dbReference>
<dbReference type="EMBL" id="HM747289">
    <property type="protein sequence ID" value="AEJ35092.1"/>
    <property type="molecule type" value="mRNA"/>
</dbReference>
<feature type="signal peptide" evidence="7">
    <location>
        <begin position="1"/>
        <end position="20"/>
    </location>
</feature>
<dbReference type="InterPro" id="IPR000215">
    <property type="entry name" value="Serpin_fam"/>
</dbReference>
<dbReference type="FunFam" id="3.30.497.10:FF:000001">
    <property type="entry name" value="Serine protease inhibitor"/>
    <property type="match status" value="1"/>
</dbReference>
<dbReference type="Gene3D" id="2.30.39.10">
    <property type="entry name" value="Alpha-1-antitrypsin, domain 1"/>
    <property type="match status" value="1"/>
</dbReference>
<dbReference type="FunFam" id="2.30.39.10:FF:000003">
    <property type="entry name" value="alpha-1-antitrypsin isoform X1"/>
    <property type="match status" value="1"/>
</dbReference>
<reference evidence="9" key="1">
    <citation type="journal article" date="2011" name="J. Proteome Res.">
        <title>Proteomic analysis of skin defensive factors of tree frog Hyla simplex.</title>
        <authorList>
            <person name="Wu J."/>
            <person name="Liu H."/>
            <person name="Yang H."/>
            <person name="Yu H."/>
            <person name="You D."/>
            <person name="Ma Y."/>
            <person name="Ye H."/>
            <person name="Lai R."/>
        </authorList>
    </citation>
    <scope>NUCLEOTIDE SEQUENCE</scope>
    <source>
        <tissue evidence="9">Skin</tissue>
    </source>
</reference>